<evidence type="ECO:0000313" key="3">
    <source>
        <dbReference type="Proteomes" id="UP000501346"/>
    </source>
</evidence>
<dbReference type="Proteomes" id="UP000501346">
    <property type="component" value="Chromosome ScXV-ScXI"/>
</dbReference>
<gene>
    <name evidence="2" type="primary">ASE1_1</name>
    <name evidence="2" type="ORF">GRS66_004822</name>
</gene>
<protein>
    <submittedName>
        <fullName evidence="2">Microtubule bundling protein</fullName>
    </submittedName>
</protein>
<dbReference type="GO" id="GO:0008017">
    <property type="term" value="F:microtubule binding"/>
    <property type="evidence" value="ECO:0007669"/>
    <property type="project" value="InterPro"/>
</dbReference>
<dbReference type="GO" id="GO:0051256">
    <property type="term" value="P:mitotic spindle midzone assembly"/>
    <property type="evidence" value="ECO:0007669"/>
    <property type="project" value="TreeGrafter"/>
</dbReference>
<dbReference type="GO" id="GO:1990023">
    <property type="term" value="C:mitotic spindle midzone"/>
    <property type="evidence" value="ECO:0007669"/>
    <property type="project" value="TreeGrafter"/>
</dbReference>
<dbReference type="InterPro" id="IPR007145">
    <property type="entry name" value="MAP65_Ase1_PRC1"/>
</dbReference>
<feature type="region of interest" description="Disordered" evidence="1">
    <location>
        <begin position="724"/>
        <end position="759"/>
    </location>
</feature>
<evidence type="ECO:0000256" key="1">
    <source>
        <dbReference type="SAM" id="MobiDB-lite"/>
    </source>
</evidence>
<sequence>METATSSPLPIKSRRNSENSGSTTVIPHMNPSLATPLTVSTMVNQSNSKEFMKLTPVRIRDFGSPLKNVSTNYHFLDSENGKGNTMDNMYRENFILISKDLEKLLENLNVIYQNIGYSNTEIITKEKIIFTTISNSIKQFFEQADEELKRLSAENGIEQDILNNILERINDPSGIKTIPDLYIRNAILLQESKTVPQSPKKPLSLLSKKAALDTAKKFVLGSFLPRLRDYLKSLITLKHLIQSVKENLPGLTEADNEAIAEFPELSTLTAYLSQIENGKGDIGLSMKFIIDNRKDILKGSAFKTINEESVKHMNEVIKIYEEEYERRFKSVLTKKVSISSICEQLGTPLATLIGEDFEQDLRSYGEEENSTSEIPNFHPVDRERMSKIDTTLEKLQAIHKERADKKRLLMEQCQKLWTRLKISQEYINTFVRNNSSLSTESLGRISKEVMRLEAMKKKLIKKLISDSWDKIQELWRTLQYSEESRSKFIIVFEELRNSATTLQEDELLLETCENELKRLEEKLTLYKPILKLISDFESLQEDQEFLEKSSKDSSRLLSRNSHKILLTEEKMRKRITRHFPRVINDLRIKLEEADGLFDQPFLFKGKPLSEAIDIQQQEIEAKYPRCRVRMQGSKKGKCGANKENKVIKNTFKATESSIRVPIGLNLNDANITYKTPSKKTIQGLTKNDLSQENSLARHMQGTTKLSSPNRRATRLLAPTVISRNSKGNIERPTLNRNRSSDLSSSPRINHTHGEHAVKPRQLFPIPLNKVDTKGSHIPQLTKEKALELLKRSTGTTGKENVRSPERKSSLEDYAQKLSSPYKEPEHSIYKLSMSPEGKFQLNIQQKDIESGFDDTSMMEDENDKDFITWKNEQVSKLNGFSFTDI</sequence>
<dbReference type="EMBL" id="CP048996">
    <property type="protein sequence ID" value="QID82402.1"/>
    <property type="molecule type" value="Genomic_DNA"/>
</dbReference>
<proteinExistence type="predicted"/>
<organism evidence="2 3">
    <name type="scientific">Saccharomyces pastorianus</name>
    <name type="common">Lager yeast</name>
    <name type="synonym">Saccharomyces cerevisiae x Saccharomyces eubayanus</name>
    <dbReference type="NCBI Taxonomy" id="27292"/>
    <lineage>
        <taxon>Eukaryota</taxon>
        <taxon>Fungi</taxon>
        <taxon>Dikarya</taxon>
        <taxon>Ascomycota</taxon>
        <taxon>Saccharomycotina</taxon>
        <taxon>Saccharomycetes</taxon>
        <taxon>Saccharomycetales</taxon>
        <taxon>Saccharomycetaceae</taxon>
        <taxon>Saccharomyces</taxon>
    </lineage>
</organism>
<reference evidence="2 3" key="1">
    <citation type="journal article" date="2019" name="BMC Genomics">
        <title>Chromosome level assembly and comparative genome analysis confirm lager-brewing yeasts originated from a single hybridization.</title>
        <authorList>
            <person name="Salazar A.N."/>
            <person name="Gorter de Vries A.R."/>
            <person name="van den Broek M."/>
            <person name="Brouwers N."/>
            <person name="de la Torre Cortes P."/>
            <person name="Kuijpers N.G.A."/>
            <person name="Daran J.G."/>
            <person name="Abeel T."/>
        </authorList>
    </citation>
    <scope>NUCLEOTIDE SEQUENCE [LARGE SCALE GENOMIC DNA]</scope>
    <source>
        <strain evidence="2 3">CBS 1483</strain>
    </source>
</reference>
<feature type="compositionally biased region" description="Basic and acidic residues" evidence="1">
    <location>
        <begin position="799"/>
        <end position="812"/>
    </location>
</feature>
<accession>A0A6C1DZF7</accession>
<dbReference type="Pfam" id="PF03999">
    <property type="entry name" value="MAP65_ASE1"/>
    <property type="match status" value="1"/>
</dbReference>
<dbReference type="GO" id="GO:0005737">
    <property type="term" value="C:cytoplasm"/>
    <property type="evidence" value="ECO:0007669"/>
    <property type="project" value="TreeGrafter"/>
</dbReference>
<feature type="compositionally biased region" description="Low complexity" evidence="1">
    <location>
        <begin position="734"/>
        <end position="745"/>
    </location>
</feature>
<evidence type="ECO:0000313" key="2">
    <source>
        <dbReference type="EMBL" id="QID82402.1"/>
    </source>
</evidence>
<feature type="region of interest" description="Disordered" evidence="1">
    <location>
        <begin position="1"/>
        <end position="30"/>
    </location>
</feature>
<feature type="region of interest" description="Disordered" evidence="1">
    <location>
        <begin position="789"/>
        <end position="812"/>
    </location>
</feature>
<dbReference type="AlphaFoldDB" id="A0A6C1DZF7"/>
<dbReference type="PANTHER" id="PTHR19321:SF41">
    <property type="entry name" value="FASCETTO-RELATED"/>
    <property type="match status" value="1"/>
</dbReference>
<name>A0A6C1DZF7_SACPS</name>
<keyword evidence="3" id="KW-1185">Reference proteome</keyword>
<dbReference type="PANTHER" id="PTHR19321">
    <property type="entry name" value="PROTEIN REGULATOR OF CYTOKINESIS 1 PRC1-RELATED"/>
    <property type="match status" value="1"/>
</dbReference>
<dbReference type="OrthoDB" id="642895at2759"/>
<dbReference type="Gene3D" id="1.20.58.1520">
    <property type="match status" value="1"/>
</dbReference>